<gene>
    <name evidence="8" type="primary">xseA</name>
    <name evidence="8" type="ORF">N0D28_02300</name>
</gene>
<keyword evidence="1" id="KW-0963">Cytoplasm</keyword>
<protein>
    <recommendedName>
        <fullName evidence="5">Exodeoxyribonuclease 7 large subunit</fullName>
        <ecNumber evidence="5">3.1.11.6</ecNumber>
    </recommendedName>
</protein>
<sequence length="395" mass="42414">MPAAASQTSLNLRDLLAYVEQVLARGIPGAVWVRAEIASLTDRRHLYLDLVQVGADGREVAKCRATLWARERFALEGKFRRATGGGLMAGMSVLLFVTAEFHPQYGFSLHILDAAPEFTLGDAALRLDELRKTLAREKLLGKNRSLPAPQDFTRLIVLSPAGAAGLGDFRGELDRLEATGVLDVVYLEATFQGQAAEASLLRALEQARAAHEGKAADALVIIRGGGASLDLAWLNTGALARAVAVFPIPVITGIGHARDDTILDELANVRTDTPSKAAAFIVGSILERVQEALESYAAVRSLCREVLRNAENSAERRHDGLRRAALQRADSEAQRLDATMRQVLGLTPERTLARGYVLVRDAAGSVVTRAAQVSAGQALRLGFRDGEVGVRVAAE</sequence>
<organism evidence="8 9">
    <name type="scientific">Deinococcus rubellus</name>
    <dbReference type="NCBI Taxonomy" id="1889240"/>
    <lineage>
        <taxon>Bacteria</taxon>
        <taxon>Thermotogati</taxon>
        <taxon>Deinococcota</taxon>
        <taxon>Deinococci</taxon>
        <taxon>Deinococcales</taxon>
        <taxon>Deinococcaceae</taxon>
        <taxon>Deinococcus</taxon>
    </lineage>
</organism>
<keyword evidence="4 5" id="KW-0269">Exonuclease</keyword>
<reference evidence="8" key="1">
    <citation type="submission" date="2022-09" db="EMBL/GenBank/DDBJ databases">
        <title>genome sequence of Deinococcus rubellus.</title>
        <authorList>
            <person name="Srinivasan S."/>
        </authorList>
    </citation>
    <scope>NUCLEOTIDE SEQUENCE</scope>
    <source>
        <strain evidence="8">Ant6</strain>
    </source>
</reference>
<dbReference type="Proteomes" id="UP001060261">
    <property type="component" value="Chromosome"/>
</dbReference>
<dbReference type="PANTHER" id="PTHR30008:SF0">
    <property type="entry name" value="EXODEOXYRIBONUCLEASE 7 LARGE SUBUNIT"/>
    <property type="match status" value="1"/>
</dbReference>
<evidence type="ECO:0000256" key="4">
    <source>
        <dbReference type="ARBA" id="ARBA00022839"/>
    </source>
</evidence>
<evidence type="ECO:0000313" key="8">
    <source>
        <dbReference type="EMBL" id="UWX64519.1"/>
    </source>
</evidence>
<keyword evidence="9" id="KW-1185">Reference proteome</keyword>
<evidence type="ECO:0000256" key="1">
    <source>
        <dbReference type="ARBA" id="ARBA00022490"/>
    </source>
</evidence>
<dbReference type="NCBIfam" id="TIGR00237">
    <property type="entry name" value="xseA"/>
    <property type="match status" value="1"/>
</dbReference>
<dbReference type="EC" id="3.1.11.6" evidence="5"/>
<dbReference type="RefSeq" id="WP_260560791.1">
    <property type="nucleotide sequence ID" value="NZ_BAABEC010000173.1"/>
</dbReference>
<proteinExistence type="inferred from homology"/>
<comment type="similarity">
    <text evidence="5">Belongs to the XseA family.</text>
</comment>
<feature type="domain" description="OB-fold nucleic acid binding" evidence="7">
    <location>
        <begin position="11"/>
        <end position="111"/>
    </location>
</feature>
<comment type="catalytic activity">
    <reaction evidence="5">
        <text>Exonucleolytic cleavage in either 5'- to 3'- or 3'- to 5'-direction to yield nucleoside 5'-phosphates.</text>
        <dbReference type="EC" id="3.1.11.6"/>
    </reaction>
</comment>
<comment type="subcellular location">
    <subcellularLocation>
        <location evidence="5">Cytoplasm</location>
    </subcellularLocation>
</comment>
<dbReference type="GO" id="GO:0008855">
    <property type="term" value="F:exodeoxyribonuclease VII activity"/>
    <property type="evidence" value="ECO:0007669"/>
    <property type="project" value="UniProtKB-EC"/>
</dbReference>
<dbReference type="InterPro" id="IPR003753">
    <property type="entry name" value="Exonuc_VII_L"/>
</dbReference>
<dbReference type="CDD" id="cd04489">
    <property type="entry name" value="ExoVII_LU_OBF"/>
    <property type="match status" value="1"/>
</dbReference>
<dbReference type="Pfam" id="PF02601">
    <property type="entry name" value="Exonuc_VII_L"/>
    <property type="match status" value="1"/>
</dbReference>
<evidence type="ECO:0000256" key="3">
    <source>
        <dbReference type="ARBA" id="ARBA00022801"/>
    </source>
</evidence>
<accession>A0ABY5YHI1</accession>
<dbReference type="EMBL" id="CP104213">
    <property type="protein sequence ID" value="UWX64519.1"/>
    <property type="molecule type" value="Genomic_DNA"/>
</dbReference>
<name>A0ABY5YHI1_9DEIO</name>
<dbReference type="InterPro" id="IPR020579">
    <property type="entry name" value="Exonuc_VII_lsu_C"/>
</dbReference>
<keyword evidence="3 5" id="KW-0378">Hydrolase</keyword>
<evidence type="ECO:0000259" key="6">
    <source>
        <dbReference type="Pfam" id="PF02601"/>
    </source>
</evidence>
<evidence type="ECO:0000259" key="7">
    <source>
        <dbReference type="Pfam" id="PF13742"/>
    </source>
</evidence>
<evidence type="ECO:0000313" key="9">
    <source>
        <dbReference type="Proteomes" id="UP001060261"/>
    </source>
</evidence>
<feature type="domain" description="Exonuclease VII large subunit C-terminal" evidence="6">
    <location>
        <begin position="140"/>
        <end position="309"/>
    </location>
</feature>
<dbReference type="Pfam" id="PF13742">
    <property type="entry name" value="tRNA_anti_2"/>
    <property type="match status" value="1"/>
</dbReference>
<evidence type="ECO:0000256" key="5">
    <source>
        <dbReference type="RuleBase" id="RU004355"/>
    </source>
</evidence>
<keyword evidence="2 5" id="KW-0540">Nuclease</keyword>
<evidence type="ECO:0000256" key="2">
    <source>
        <dbReference type="ARBA" id="ARBA00022722"/>
    </source>
</evidence>
<dbReference type="PANTHER" id="PTHR30008">
    <property type="entry name" value="EXODEOXYRIBONUCLEASE 7 LARGE SUBUNIT"/>
    <property type="match status" value="1"/>
</dbReference>
<dbReference type="InterPro" id="IPR025824">
    <property type="entry name" value="OB-fold_nuc-bd_dom"/>
</dbReference>